<evidence type="ECO:0000313" key="5">
    <source>
        <dbReference type="Proteomes" id="UP000694567"/>
    </source>
</evidence>
<evidence type="ECO:0000256" key="2">
    <source>
        <dbReference type="ARBA" id="ARBA00023054"/>
    </source>
</evidence>
<dbReference type="InterPro" id="IPR024843">
    <property type="entry name" value="Dapper"/>
</dbReference>
<feature type="compositionally biased region" description="Basic and acidic residues" evidence="3">
    <location>
        <begin position="345"/>
        <end position="360"/>
    </location>
</feature>
<dbReference type="PANTHER" id="PTHR15919">
    <property type="entry name" value="DAPPER-RELATED"/>
    <property type="match status" value="1"/>
</dbReference>
<dbReference type="Proteomes" id="UP000694567">
    <property type="component" value="Unplaced"/>
</dbReference>
<feature type="region of interest" description="Disordered" evidence="3">
    <location>
        <begin position="320"/>
        <end position="360"/>
    </location>
</feature>
<dbReference type="GO" id="GO:0005737">
    <property type="term" value="C:cytoplasm"/>
    <property type="evidence" value="ECO:0007669"/>
    <property type="project" value="TreeGrafter"/>
</dbReference>
<comment type="similarity">
    <text evidence="1">Belongs to the dapper family.</text>
</comment>
<evidence type="ECO:0000256" key="1">
    <source>
        <dbReference type="ARBA" id="ARBA00010807"/>
    </source>
</evidence>
<organism evidence="4 5">
    <name type="scientific">Bubo bubo</name>
    <name type="common">Eurasian eagle-owl</name>
    <name type="synonym">Strix bubo</name>
    <dbReference type="NCBI Taxonomy" id="30461"/>
    <lineage>
        <taxon>Eukaryota</taxon>
        <taxon>Metazoa</taxon>
        <taxon>Chordata</taxon>
        <taxon>Craniata</taxon>
        <taxon>Vertebrata</taxon>
        <taxon>Euteleostomi</taxon>
        <taxon>Archelosauria</taxon>
        <taxon>Archosauria</taxon>
        <taxon>Dinosauria</taxon>
        <taxon>Saurischia</taxon>
        <taxon>Theropoda</taxon>
        <taxon>Coelurosauria</taxon>
        <taxon>Aves</taxon>
        <taxon>Neognathae</taxon>
        <taxon>Neoaves</taxon>
        <taxon>Telluraves</taxon>
        <taxon>Strigiformes</taxon>
        <taxon>Strigidae</taxon>
        <taxon>Bubo</taxon>
    </lineage>
</organism>
<sequence>MPPSPCIKCVEISCHKTCKQNFKQNRCHNFCSSRLRRQDVGLKSHLDQLDQRISELKLDVSKTSSEYLDSDSRPSSGFYDLSDGGSCSLSNSCTSVYSESISSSHASLLPGSQHPKARLSVFDYRPKSADETTVHTTSFQQQGTYVSDGCRIIASTDISGTPARSRPRPVSTGDLERVIPADTRFQKETDPKSMLPLCHAGDTHLLSMDPKFQNDLVSKNGIDVYPYPSPLHAVALQSPLFSLVGTSPEADLQAPPSKPVPSVTGPSLIRTRPAIEAKPGGYINKLLQLTRCKGNNRADASEWVSTKSQPATTHQRLIITPSTGGVKINSSSSQLEKQVSSLESSKAEGKLQREVPEGECAKQQETMHCMNEEQLSTRPDTEPSAVNSCYPAKSAARGSPLAETTESSVEHSSSLARSEFVHAQFVPAESHQVRVKFASSKTKAVKIKRRNSERVLRPGKQAFCMEKARGSHGPARLPAEWNQPQRPHGAKGLMRRPSYSGDVTGRSCSESSLFPVQVRLPTVPSRPELSRASANALYSLEAGCIDTANKKKQRKWQSTVEISAKAHLAGLSSSFGLGAPRQPARRAGVLRTVSMRARSKSQRHGGYAKSESDHSEYSAECASLFHSTIAETSEGEVSDFTTNRFGDSESSESDSDGSSNSSSFALDYDEGDESELIWPEGSVRQSGNVEATSKPLPPVPKICRIKASKALKKKIRRFQPASLKVMTMV</sequence>
<protein>
    <submittedName>
        <fullName evidence="4">Dishevelled binding antagonist of beta catenin 2</fullName>
    </submittedName>
</protein>
<name>A0A8C0FDL8_BUBBB</name>
<evidence type="ECO:0000313" key="4">
    <source>
        <dbReference type="Ensembl" id="ENSBOBP00000017477.1"/>
    </source>
</evidence>
<dbReference type="AlphaFoldDB" id="A0A8C0FDL8"/>
<reference evidence="4" key="1">
    <citation type="submission" date="2025-08" db="UniProtKB">
        <authorList>
            <consortium name="Ensembl"/>
        </authorList>
    </citation>
    <scope>IDENTIFICATION</scope>
</reference>
<dbReference type="PANTHER" id="PTHR15919:SF13">
    <property type="entry name" value="DAPPER HOMOLOG 2"/>
    <property type="match status" value="1"/>
</dbReference>
<keyword evidence="5" id="KW-1185">Reference proteome</keyword>
<feature type="region of interest" description="Disordered" evidence="3">
    <location>
        <begin position="576"/>
        <end position="613"/>
    </location>
</feature>
<dbReference type="Pfam" id="PF15268">
    <property type="entry name" value="Dapper"/>
    <property type="match status" value="2"/>
</dbReference>
<dbReference type="Ensembl" id="ENSBOBT00000017869.1">
    <property type="protein sequence ID" value="ENSBOBP00000017477.1"/>
    <property type="gene ID" value="ENSBOBG00000010865.1"/>
</dbReference>
<evidence type="ECO:0000256" key="3">
    <source>
        <dbReference type="SAM" id="MobiDB-lite"/>
    </source>
</evidence>
<feature type="compositionally biased region" description="Low complexity" evidence="3">
    <location>
        <begin position="330"/>
        <end position="344"/>
    </location>
</feature>
<feature type="region of interest" description="Disordered" evidence="3">
    <location>
        <begin position="636"/>
        <end position="666"/>
    </location>
</feature>
<dbReference type="GO" id="GO:1900108">
    <property type="term" value="P:negative regulation of nodal signaling pathway"/>
    <property type="evidence" value="ECO:0007669"/>
    <property type="project" value="TreeGrafter"/>
</dbReference>
<accession>A0A8C0FDL8</accession>
<reference evidence="4" key="2">
    <citation type="submission" date="2025-09" db="UniProtKB">
        <authorList>
            <consortium name="Ensembl"/>
        </authorList>
    </citation>
    <scope>IDENTIFICATION</scope>
</reference>
<feature type="region of interest" description="Disordered" evidence="3">
    <location>
        <begin position="374"/>
        <end position="410"/>
    </location>
</feature>
<proteinExistence type="inferred from homology"/>
<keyword evidence="2" id="KW-0175">Coiled coil</keyword>
<feature type="region of interest" description="Disordered" evidence="3">
    <location>
        <begin position="471"/>
        <end position="504"/>
    </location>
</feature>